<dbReference type="InterPro" id="IPR002023">
    <property type="entry name" value="NuoE-like"/>
</dbReference>
<dbReference type="NCBIfam" id="NF005722">
    <property type="entry name" value="PRK07539.1-2"/>
    <property type="match status" value="1"/>
</dbReference>
<evidence type="ECO:0000256" key="7">
    <source>
        <dbReference type="ARBA" id="ARBA00031580"/>
    </source>
</evidence>
<proteinExistence type="inferred from homology"/>
<dbReference type="GO" id="GO:0016491">
    <property type="term" value="F:oxidoreductase activity"/>
    <property type="evidence" value="ECO:0007669"/>
    <property type="project" value="UniProtKB-KW"/>
</dbReference>
<dbReference type="Pfam" id="PF01257">
    <property type="entry name" value="2Fe-2S_thioredx"/>
    <property type="match status" value="1"/>
</dbReference>
<dbReference type="PIRSF" id="PIRSF000216">
    <property type="entry name" value="NADH_DH_24kDa"/>
    <property type="match status" value="1"/>
</dbReference>
<evidence type="ECO:0000313" key="11">
    <source>
        <dbReference type="EMBL" id="CAL1239824.1"/>
    </source>
</evidence>
<keyword evidence="3" id="KW-0001">2Fe-2S</keyword>
<accession>A0ABP1C6J5</accession>
<evidence type="ECO:0000256" key="1">
    <source>
        <dbReference type="ARBA" id="ARBA00010643"/>
    </source>
</evidence>
<name>A0ABP1C6J5_9GAMM</name>
<evidence type="ECO:0000256" key="2">
    <source>
        <dbReference type="ARBA" id="ARBA00019898"/>
    </source>
</evidence>
<organism evidence="11 12">
    <name type="scientific">Candidatus Methylocalor cossyra</name>
    <dbReference type="NCBI Taxonomy" id="3108543"/>
    <lineage>
        <taxon>Bacteria</taxon>
        <taxon>Pseudomonadati</taxon>
        <taxon>Pseudomonadota</taxon>
        <taxon>Gammaproteobacteria</taxon>
        <taxon>Methylococcales</taxon>
        <taxon>Methylococcaceae</taxon>
        <taxon>Candidatus Methylocalor</taxon>
    </lineage>
</organism>
<evidence type="ECO:0000256" key="8">
    <source>
        <dbReference type="ARBA" id="ARBA00032788"/>
    </source>
</evidence>
<evidence type="ECO:0000313" key="12">
    <source>
        <dbReference type="Proteomes" id="UP001497493"/>
    </source>
</evidence>
<dbReference type="Gene3D" id="3.40.30.10">
    <property type="entry name" value="Glutaredoxin"/>
    <property type="match status" value="1"/>
</dbReference>
<keyword evidence="12" id="KW-1185">Reference proteome</keyword>
<evidence type="ECO:0000256" key="6">
    <source>
        <dbReference type="ARBA" id="ARBA00023014"/>
    </source>
</evidence>
<dbReference type="SUPFAM" id="SSF52833">
    <property type="entry name" value="Thioredoxin-like"/>
    <property type="match status" value="1"/>
</dbReference>
<keyword evidence="4" id="KW-0479">Metal-binding</keyword>
<dbReference type="InterPro" id="IPR041921">
    <property type="entry name" value="NuoE_N"/>
</dbReference>
<evidence type="ECO:0000256" key="3">
    <source>
        <dbReference type="ARBA" id="ARBA00022714"/>
    </source>
</evidence>
<dbReference type="Proteomes" id="UP001497493">
    <property type="component" value="Chromosome"/>
</dbReference>
<evidence type="ECO:0000256" key="9">
    <source>
        <dbReference type="ARBA" id="ARBA00034078"/>
    </source>
</evidence>
<reference evidence="11 12" key="1">
    <citation type="submission" date="2024-04" db="EMBL/GenBank/DDBJ databases">
        <authorList>
            <person name="Cremers G."/>
        </authorList>
    </citation>
    <scope>NUCLEOTIDE SEQUENCE [LARGE SCALE GENOMIC DNA]</scope>
    <source>
        <strain evidence="11">MeCH1-AG</strain>
    </source>
</reference>
<keyword evidence="6" id="KW-0411">Iron-sulfur</keyword>
<dbReference type="CDD" id="cd03064">
    <property type="entry name" value="TRX_Fd_NuoE"/>
    <property type="match status" value="1"/>
</dbReference>
<comment type="similarity">
    <text evidence="1">Belongs to the complex I 24 kDa subunit family.</text>
</comment>
<evidence type="ECO:0000256" key="4">
    <source>
        <dbReference type="ARBA" id="ARBA00022723"/>
    </source>
</evidence>
<comment type="cofactor">
    <cofactor evidence="9">
        <name>[2Fe-2S] cluster</name>
        <dbReference type="ChEBI" id="CHEBI:190135"/>
    </cofactor>
</comment>
<keyword evidence="5" id="KW-0408">Iron</keyword>
<dbReference type="PANTHER" id="PTHR10371:SF3">
    <property type="entry name" value="NADH DEHYDROGENASE [UBIQUINONE] FLAVOPROTEIN 2, MITOCHONDRIAL"/>
    <property type="match status" value="1"/>
</dbReference>
<feature type="compositionally biased region" description="Basic and acidic residues" evidence="10">
    <location>
        <begin position="1"/>
        <end position="14"/>
    </location>
</feature>
<keyword evidence="11" id="KW-0560">Oxidoreductase</keyword>
<evidence type="ECO:0000256" key="10">
    <source>
        <dbReference type="SAM" id="MobiDB-lite"/>
    </source>
</evidence>
<dbReference type="Gene3D" id="1.10.10.1590">
    <property type="entry name" value="NADH-quinone oxidoreductase subunit E"/>
    <property type="match status" value="1"/>
</dbReference>
<dbReference type="PROSITE" id="PS01099">
    <property type="entry name" value="COMPLEX1_24K"/>
    <property type="match status" value="1"/>
</dbReference>
<dbReference type="PANTHER" id="PTHR10371">
    <property type="entry name" value="NADH DEHYDROGENASE UBIQUINONE FLAVOPROTEIN 2, MITOCHONDRIAL"/>
    <property type="match status" value="1"/>
</dbReference>
<gene>
    <name evidence="11" type="primary">nuoE</name>
    <name evidence="11" type="ORF">MECH1_V1_1048</name>
</gene>
<dbReference type="NCBIfam" id="TIGR01958">
    <property type="entry name" value="nuoE_fam"/>
    <property type="match status" value="1"/>
</dbReference>
<sequence length="176" mass="18918">MDHENNKNRPRGNEHPPPTPLTAAEVAAIQAAASHYPDPSAASIEALKIVQAQRGWVSDDDLKAIAELLGMSAAELDGVATFYNLIYRRPVGKKVIHYCDSVSCWMLGADRVRDHLAQRLGIGVGETTADGRFTLLPIVCLGACDHAPAMLIGETLYGDLDETALDAALEREGRDG</sequence>
<evidence type="ECO:0000256" key="5">
    <source>
        <dbReference type="ARBA" id="ARBA00023004"/>
    </source>
</evidence>
<dbReference type="InterPro" id="IPR036249">
    <property type="entry name" value="Thioredoxin-like_sf"/>
</dbReference>
<protein>
    <recommendedName>
        <fullName evidence="2">NADH-quinone oxidoreductase subunit E</fullName>
    </recommendedName>
    <alternativeName>
        <fullName evidence="7">NADH dehydrogenase I subunit E</fullName>
    </alternativeName>
    <alternativeName>
        <fullName evidence="8">NDH-1 subunit E</fullName>
    </alternativeName>
</protein>
<feature type="region of interest" description="Disordered" evidence="10">
    <location>
        <begin position="1"/>
        <end position="20"/>
    </location>
</feature>
<dbReference type="EMBL" id="OZ026884">
    <property type="protein sequence ID" value="CAL1239824.1"/>
    <property type="molecule type" value="Genomic_DNA"/>
</dbReference>
<dbReference type="InterPro" id="IPR042128">
    <property type="entry name" value="NuoE_dom"/>
</dbReference>